<name>A0A8H5ZPK4_COCSA</name>
<evidence type="ECO:0000256" key="1">
    <source>
        <dbReference type="SAM" id="Phobius"/>
    </source>
</evidence>
<keyword evidence="1" id="KW-1133">Transmembrane helix</keyword>
<proteinExistence type="predicted"/>
<feature type="transmembrane region" description="Helical" evidence="1">
    <location>
        <begin position="51"/>
        <end position="68"/>
    </location>
</feature>
<accession>A0A8H5ZPK4</accession>
<keyword evidence="1" id="KW-0472">Membrane</keyword>
<dbReference type="EMBL" id="WNKQ01000004">
    <property type="protein sequence ID" value="KAF5851974.1"/>
    <property type="molecule type" value="Genomic_DNA"/>
</dbReference>
<comment type="caution">
    <text evidence="2">The sequence shown here is derived from an EMBL/GenBank/DDBJ whole genome shotgun (WGS) entry which is preliminary data.</text>
</comment>
<dbReference type="AlphaFoldDB" id="A0A8H5ZPK4"/>
<evidence type="ECO:0000313" key="2">
    <source>
        <dbReference type="EMBL" id="KAF5851974.1"/>
    </source>
</evidence>
<reference evidence="2" key="1">
    <citation type="submission" date="2019-11" db="EMBL/GenBank/DDBJ databases">
        <title>Bipolaris sorokiniana Genome sequencing.</title>
        <authorList>
            <person name="Wang H."/>
        </authorList>
    </citation>
    <scope>NUCLEOTIDE SEQUENCE</scope>
</reference>
<keyword evidence="1" id="KW-0812">Transmembrane</keyword>
<evidence type="ECO:0000313" key="3">
    <source>
        <dbReference type="Proteomes" id="UP000624244"/>
    </source>
</evidence>
<organism evidence="2 3">
    <name type="scientific">Cochliobolus sativus</name>
    <name type="common">Common root rot and spot blotch fungus</name>
    <name type="synonym">Bipolaris sorokiniana</name>
    <dbReference type="NCBI Taxonomy" id="45130"/>
    <lineage>
        <taxon>Eukaryota</taxon>
        <taxon>Fungi</taxon>
        <taxon>Dikarya</taxon>
        <taxon>Ascomycota</taxon>
        <taxon>Pezizomycotina</taxon>
        <taxon>Dothideomycetes</taxon>
        <taxon>Pleosporomycetidae</taxon>
        <taxon>Pleosporales</taxon>
        <taxon>Pleosporineae</taxon>
        <taxon>Pleosporaceae</taxon>
        <taxon>Bipolaris</taxon>
    </lineage>
</organism>
<protein>
    <submittedName>
        <fullName evidence="2">Uncharacterized protein</fullName>
    </submittedName>
</protein>
<gene>
    <name evidence="2" type="ORF">GGP41_000701</name>
</gene>
<dbReference type="Proteomes" id="UP000624244">
    <property type="component" value="Unassembled WGS sequence"/>
</dbReference>
<sequence>MPRVGARGRGAEIKIYPPRVTGFTYDGQSLLLAPFFVVFPVTRVGVGTGHVFVSGALCEMGIWIALFYSRRRIDAVYEASIFLAFFEAVARDRGARVDLTVCMCNMDDATCLTHLS</sequence>
<feature type="transmembrane region" description="Helical" evidence="1">
    <location>
        <begin position="20"/>
        <end position="39"/>
    </location>
</feature>